<name>A0A160TDY6_9ZZZZ</name>
<protein>
    <submittedName>
        <fullName evidence="1">Uncharacterized protein</fullName>
    </submittedName>
</protein>
<proteinExistence type="predicted"/>
<dbReference type="EMBL" id="CZQC01000034">
    <property type="protein sequence ID" value="CUS41049.1"/>
    <property type="molecule type" value="Genomic_DNA"/>
</dbReference>
<sequence>MPMLAAAAAPIISHTNTAIEAWSALKQHSADKKIALQPIIRKRVDAGFPDLTCFQ</sequence>
<dbReference type="AlphaFoldDB" id="A0A160TDY6"/>
<accession>A0A160TDY6</accession>
<organism evidence="1">
    <name type="scientific">hydrothermal vent metagenome</name>
    <dbReference type="NCBI Taxonomy" id="652676"/>
    <lineage>
        <taxon>unclassified sequences</taxon>
        <taxon>metagenomes</taxon>
        <taxon>ecological metagenomes</taxon>
    </lineage>
</organism>
<reference evidence="1" key="1">
    <citation type="submission" date="2015-10" db="EMBL/GenBank/DDBJ databases">
        <authorList>
            <person name="Gilbert D.G."/>
        </authorList>
    </citation>
    <scope>NUCLEOTIDE SEQUENCE</scope>
</reference>
<gene>
    <name evidence="1" type="ORF">MGWOODY_Tha1940</name>
</gene>
<evidence type="ECO:0000313" key="1">
    <source>
        <dbReference type="EMBL" id="CUS41049.1"/>
    </source>
</evidence>